<dbReference type="PROSITE" id="PS50893">
    <property type="entry name" value="ABC_TRANSPORTER_2"/>
    <property type="match status" value="1"/>
</dbReference>
<evidence type="ECO:0000259" key="4">
    <source>
        <dbReference type="PROSITE" id="PS50893"/>
    </source>
</evidence>
<keyword evidence="6" id="KW-1185">Reference proteome</keyword>
<dbReference type="InterPro" id="IPR003439">
    <property type="entry name" value="ABC_transporter-like_ATP-bd"/>
</dbReference>
<dbReference type="InterPro" id="IPR027417">
    <property type="entry name" value="P-loop_NTPase"/>
</dbReference>
<dbReference type="GO" id="GO:0016887">
    <property type="term" value="F:ATP hydrolysis activity"/>
    <property type="evidence" value="ECO:0007669"/>
    <property type="project" value="InterPro"/>
</dbReference>
<dbReference type="RefSeq" id="WP_204002267.1">
    <property type="nucleotide sequence ID" value="NZ_BOPG01000047.1"/>
</dbReference>
<evidence type="ECO:0000256" key="2">
    <source>
        <dbReference type="ARBA" id="ARBA00022741"/>
    </source>
</evidence>
<name>A0A8J4E563_9ACTN</name>
<dbReference type="Pfam" id="PF00005">
    <property type="entry name" value="ABC_tran"/>
    <property type="match status" value="1"/>
</dbReference>
<dbReference type="AlphaFoldDB" id="A0A8J4E563"/>
<feature type="domain" description="ABC transporter" evidence="4">
    <location>
        <begin position="1"/>
        <end position="217"/>
    </location>
</feature>
<dbReference type="InterPro" id="IPR051782">
    <property type="entry name" value="ABC_Transporter_VariousFunc"/>
</dbReference>
<dbReference type="InterPro" id="IPR003593">
    <property type="entry name" value="AAA+_ATPase"/>
</dbReference>
<keyword evidence="2" id="KW-0547">Nucleotide-binding</keyword>
<dbReference type="SMART" id="SM00382">
    <property type="entry name" value="AAA"/>
    <property type="match status" value="1"/>
</dbReference>
<dbReference type="GO" id="GO:0005524">
    <property type="term" value="F:ATP binding"/>
    <property type="evidence" value="ECO:0007669"/>
    <property type="project" value="UniProtKB-KW"/>
</dbReference>
<evidence type="ECO:0000313" key="6">
    <source>
        <dbReference type="Proteomes" id="UP000612585"/>
    </source>
</evidence>
<dbReference type="SUPFAM" id="SSF52540">
    <property type="entry name" value="P-loop containing nucleoside triphosphate hydrolases"/>
    <property type="match status" value="1"/>
</dbReference>
<proteinExistence type="predicted"/>
<sequence>MRLDDVWVRYGHGPWVLRGVTAGIDAGDVVAVVGRNGAGKSTLLQVVAGLLRPNKGTVTERPARIGYVPERFPADQAFTARNYLVSLARVRGDDPGRIAEWAERVYFTGLLDRPLRELSKGSAQKVGLIQAMLTRPDLLILDEPWEGLDAQTREQVPVIVEEVLAAGGRVLISDHQGQTTDLPGLRRWDLSAGELREAAGADDRWVVVEVAVEASAVDQAVDTFEAAGHEVLKIRGRREHQP</sequence>
<comment type="caution">
    <text evidence="5">The sequence shown here is derived from an EMBL/GenBank/DDBJ whole genome shotgun (WGS) entry which is preliminary data.</text>
</comment>
<reference evidence="5" key="1">
    <citation type="submission" date="2021-01" db="EMBL/GenBank/DDBJ databases">
        <title>Whole genome shotgun sequence of Virgisporangium aurantiacum NBRC 16421.</title>
        <authorList>
            <person name="Komaki H."/>
            <person name="Tamura T."/>
        </authorList>
    </citation>
    <scope>NUCLEOTIDE SEQUENCE</scope>
    <source>
        <strain evidence="5">NBRC 16421</strain>
    </source>
</reference>
<dbReference type="Proteomes" id="UP000612585">
    <property type="component" value="Unassembled WGS sequence"/>
</dbReference>
<dbReference type="EMBL" id="BOPG01000047">
    <property type="protein sequence ID" value="GIJ59607.1"/>
    <property type="molecule type" value="Genomic_DNA"/>
</dbReference>
<gene>
    <name evidence="5" type="ORF">Vau01_071230</name>
</gene>
<dbReference type="PANTHER" id="PTHR42939">
    <property type="entry name" value="ABC TRANSPORTER ATP-BINDING PROTEIN ALBC-RELATED"/>
    <property type="match status" value="1"/>
</dbReference>
<keyword evidence="1" id="KW-0813">Transport</keyword>
<organism evidence="5 6">
    <name type="scientific">Virgisporangium aurantiacum</name>
    <dbReference type="NCBI Taxonomy" id="175570"/>
    <lineage>
        <taxon>Bacteria</taxon>
        <taxon>Bacillati</taxon>
        <taxon>Actinomycetota</taxon>
        <taxon>Actinomycetes</taxon>
        <taxon>Micromonosporales</taxon>
        <taxon>Micromonosporaceae</taxon>
        <taxon>Virgisporangium</taxon>
    </lineage>
</organism>
<dbReference type="PANTHER" id="PTHR42939:SF1">
    <property type="entry name" value="ABC TRANSPORTER ATP-BINDING PROTEIN ALBC-RELATED"/>
    <property type="match status" value="1"/>
</dbReference>
<protein>
    <recommendedName>
        <fullName evidence="4">ABC transporter domain-containing protein</fullName>
    </recommendedName>
</protein>
<keyword evidence="3" id="KW-0067">ATP-binding</keyword>
<dbReference type="Gene3D" id="3.40.50.300">
    <property type="entry name" value="P-loop containing nucleotide triphosphate hydrolases"/>
    <property type="match status" value="1"/>
</dbReference>
<evidence type="ECO:0000313" key="5">
    <source>
        <dbReference type="EMBL" id="GIJ59607.1"/>
    </source>
</evidence>
<evidence type="ECO:0000256" key="3">
    <source>
        <dbReference type="ARBA" id="ARBA00022840"/>
    </source>
</evidence>
<evidence type="ECO:0000256" key="1">
    <source>
        <dbReference type="ARBA" id="ARBA00022448"/>
    </source>
</evidence>
<accession>A0A8J4E563</accession>